<evidence type="ECO:0000259" key="2">
    <source>
        <dbReference type="Pfam" id="PF07995"/>
    </source>
</evidence>
<dbReference type="InterPro" id="IPR011042">
    <property type="entry name" value="6-blade_b-propeller_TolB-like"/>
</dbReference>
<comment type="caution">
    <text evidence="3">The sequence shown here is derived from an EMBL/GenBank/DDBJ whole genome shotgun (WGS) entry which is preliminary data.</text>
</comment>
<dbReference type="Gene3D" id="2.120.10.30">
    <property type="entry name" value="TolB, C-terminal domain"/>
    <property type="match status" value="1"/>
</dbReference>
<dbReference type="InterPro" id="IPR011041">
    <property type="entry name" value="Quinoprot_gluc/sorb_DH_b-prop"/>
</dbReference>
<feature type="compositionally biased region" description="Basic and acidic residues" evidence="1">
    <location>
        <begin position="16"/>
        <end position="28"/>
    </location>
</feature>
<gene>
    <name evidence="3" type="ORF">F4Y42_11465</name>
</gene>
<dbReference type="Pfam" id="PF07995">
    <property type="entry name" value="GSDH"/>
    <property type="match status" value="1"/>
</dbReference>
<dbReference type="InterPro" id="IPR012938">
    <property type="entry name" value="Glc/Sorbosone_DH"/>
</dbReference>
<dbReference type="Gene3D" id="2.60.120.260">
    <property type="entry name" value="Galactose-binding domain-like"/>
    <property type="match status" value="1"/>
</dbReference>
<feature type="region of interest" description="Disordered" evidence="1">
    <location>
        <begin position="67"/>
        <end position="86"/>
    </location>
</feature>
<organism evidence="3">
    <name type="scientific">Caldilineaceae bacterium SB0664_bin_27</name>
    <dbReference type="NCBI Taxonomy" id="2605260"/>
    <lineage>
        <taxon>Bacteria</taxon>
        <taxon>Bacillati</taxon>
        <taxon>Chloroflexota</taxon>
        <taxon>Caldilineae</taxon>
        <taxon>Caldilineales</taxon>
        <taxon>Caldilineaceae</taxon>
    </lineage>
</organism>
<dbReference type="SUPFAM" id="SSF50952">
    <property type="entry name" value="Soluble quinoprotein glucose dehydrogenase"/>
    <property type="match status" value="1"/>
</dbReference>
<dbReference type="PANTHER" id="PTHR19328">
    <property type="entry name" value="HEDGEHOG-INTERACTING PROTEIN"/>
    <property type="match status" value="1"/>
</dbReference>
<feature type="domain" description="Glucose/Sorbosone dehydrogenase" evidence="2">
    <location>
        <begin position="264"/>
        <end position="606"/>
    </location>
</feature>
<name>A0A6B0YSP1_9CHLR</name>
<feature type="region of interest" description="Disordered" evidence="1">
    <location>
        <begin position="1"/>
        <end position="31"/>
    </location>
</feature>
<protein>
    <recommendedName>
        <fullName evidence="2">Glucose/Sorbosone dehydrogenase domain-containing protein</fullName>
    </recommendedName>
</protein>
<dbReference type="AlphaFoldDB" id="A0A6B0YSP1"/>
<dbReference type="SUPFAM" id="SSF49785">
    <property type="entry name" value="Galactose-binding domain-like"/>
    <property type="match status" value="1"/>
</dbReference>
<dbReference type="PANTHER" id="PTHR19328:SF75">
    <property type="entry name" value="ALDOSE SUGAR DEHYDROGENASE YLII"/>
    <property type="match status" value="1"/>
</dbReference>
<accession>A0A6B0YSP1</accession>
<feature type="compositionally biased region" description="Basic and acidic residues" evidence="1">
    <location>
        <begin position="67"/>
        <end position="77"/>
    </location>
</feature>
<dbReference type="EMBL" id="VXRG01000097">
    <property type="protein sequence ID" value="MXY94050.1"/>
    <property type="molecule type" value="Genomic_DNA"/>
</dbReference>
<evidence type="ECO:0000313" key="3">
    <source>
        <dbReference type="EMBL" id="MXY94050.1"/>
    </source>
</evidence>
<dbReference type="InterPro" id="IPR008979">
    <property type="entry name" value="Galactose-bd-like_sf"/>
</dbReference>
<sequence>MVSEPGFRPAPSLSHSVHESQTTRKDAKPSMNFPARSGIALSILIACIAFTLGACASASTSSASESLRSDSEAHGEPESIAGLTFSVSPGRSRDAAHLGPPPLGENVAPLASGLAYIRGPEDHLIVDEEAYLAIDGDTETIWSSKQPAPQWYAIVLDQTYLVDRVELVITQSPPGPTTHEIWLGHGSGLRTFYRRLSNVHTEDGQTLAVAVDPPQSVNEVLILTLQSPSWVAWRDFRVFGTQPESSASVGVKTPYAVTQVATGLQYPVRVTHAGDGSGRIFVVEQPGRIRIVKDGITRSEPFLDISERVNCCIGERGLLGLAFPPSYPSTGRFYVSYTNAVGATTISRIFTSDDPNRADESSEEVILTLDQPHENHNGGHLEFGPLDGLLYIGSGDGGLPRDPENRGQSTDTLLGKLLRIDVESGESPYGIPASNPFVNTDGYRSEIWAMGLRNPWGFAFDERSGDLYLPDTGNFKREEVNYQPAGSRGGRNYGWPVMEGSICFEHDILACSAQGLTLPVADYDQTHGCAIVGGAVYTGVAYADLLGEFIVADYCTGRIWGISQLERVGAPAGQISWRSARLASAGMPVSSVGSDEEGNVYFTGHAPDSGILFILSER</sequence>
<reference evidence="3" key="1">
    <citation type="submission" date="2019-09" db="EMBL/GenBank/DDBJ databases">
        <title>Characterisation of the sponge microbiome using genome-centric metagenomics.</title>
        <authorList>
            <person name="Engelberts J.P."/>
            <person name="Robbins S.J."/>
            <person name="De Goeij J.M."/>
            <person name="Aranda M."/>
            <person name="Bell S.C."/>
            <person name="Webster N.S."/>
        </authorList>
    </citation>
    <scope>NUCLEOTIDE SEQUENCE</scope>
    <source>
        <strain evidence="3">SB0664_bin_27</strain>
    </source>
</reference>
<proteinExistence type="predicted"/>
<evidence type="ECO:0000256" key="1">
    <source>
        <dbReference type="SAM" id="MobiDB-lite"/>
    </source>
</evidence>